<feature type="compositionally biased region" description="Low complexity" evidence="1">
    <location>
        <begin position="26"/>
        <end position="42"/>
    </location>
</feature>
<evidence type="ECO:0000313" key="2">
    <source>
        <dbReference type="EMBL" id="CAG7825306.1"/>
    </source>
</evidence>
<feature type="compositionally biased region" description="Basic and acidic residues" evidence="1">
    <location>
        <begin position="56"/>
        <end position="66"/>
    </location>
</feature>
<comment type="caution">
    <text evidence="2">The sequence shown here is derived from an EMBL/GenBank/DDBJ whole genome shotgun (WGS) entry which is preliminary data.</text>
</comment>
<keyword evidence="3" id="KW-1185">Reference proteome</keyword>
<dbReference type="EMBL" id="CAJVCH010535713">
    <property type="protein sequence ID" value="CAG7825306.1"/>
    <property type="molecule type" value="Genomic_DNA"/>
</dbReference>
<proteinExistence type="predicted"/>
<evidence type="ECO:0000313" key="3">
    <source>
        <dbReference type="Proteomes" id="UP000708208"/>
    </source>
</evidence>
<feature type="compositionally biased region" description="Polar residues" evidence="1">
    <location>
        <begin position="43"/>
        <end position="55"/>
    </location>
</feature>
<evidence type="ECO:0000256" key="1">
    <source>
        <dbReference type="SAM" id="MobiDB-lite"/>
    </source>
</evidence>
<dbReference type="Proteomes" id="UP000708208">
    <property type="component" value="Unassembled WGS sequence"/>
</dbReference>
<gene>
    <name evidence="2" type="ORF">AFUS01_LOCUS35423</name>
</gene>
<accession>A0A8J2L343</accession>
<sequence>MKLLRFRKKLCSTLTLKQSIKEEGPGVQDNGEQENQNVEVNETSGSKNVINISVQRTRDIEEHDSVQDQWQMLGMPH</sequence>
<reference evidence="2" key="1">
    <citation type="submission" date="2021-06" db="EMBL/GenBank/DDBJ databases">
        <authorList>
            <person name="Hodson N. C."/>
            <person name="Mongue J. A."/>
            <person name="Jaron S. K."/>
        </authorList>
    </citation>
    <scope>NUCLEOTIDE SEQUENCE</scope>
</reference>
<protein>
    <submittedName>
        <fullName evidence="2">Uncharacterized protein</fullName>
    </submittedName>
</protein>
<dbReference type="AlphaFoldDB" id="A0A8J2L343"/>
<name>A0A8J2L343_9HEXA</name>
<feature type="region of interest" description="Disordered" evidence="1">
    <location>
        <begin position="22"/>
        <end position="77"/>
    </location>
</feature>
<organism evidence="2 3">
    <name type="scientific">Allacma fusca</name>
    <dbReference type="NCBI Taxonomy" id="39272"/>
    <lineage>
        <taxon>Eukaryota</taxon>
        <taxon>Metazoa</taxon>
        <taxon>Ecdysozoa</taxon>
        <taxon>Arthropoda</taxon>
        <taxon>Hexapoda</taxon>
        <taxon>Collembola</taxon>
        <taxon>Symphypleona</taxon>
        <taxon>Sminthuridae</taxon>
        <taxon>Allacma</taxon>
    </lineage>
</organism>